<dbReference type="Proteomes" id="UP000664417">
    <property type="component" value="Unassembled WGS sequence"/>
</dbReference>
<name>A0A8J7QLN9_9BACT</name>
<organism evidence="1 2">
    <name type="scientific">Acanthopleuribacter pedis</name>
    <dbReference type="NCBI Taxonomy" id="442870"/>
    <lineage>
        <taxon>Bacteria</taxon>
        <taxon>Pseudomonadati</taxon>
        <taxon>Acidobacteriota</taxon>
        <taxon>Holophagae</taxon>
        <taxon>Acanthopleuribacterales</taxon>
        <taxon>Acanthopleuribacteraceae</taxon>
        <taxon>Acanthopleuribacter</taxon>
    </lineage>
</organism>
<dbReference type="EMBL" id="JAFREP010000073">
    <property type="protein sequence ID" value="MBO1323471.1"/>
    <property type="molecule type" value="Genomic_DNA"/>
</dbReference>
<comment type="caution">
    <text evidence="1">The sequence shown here is derived from an EMBL/GenBank/DDBJ whole genome shotgun (WGS) entry which is preliminary data.</text>
</comment>
<dbReference type="InterPro" id="IPR029083">
    <property type="entry name" value="Imm32"/>
</dbReference>
<accession>A0A8J7QLN9</accession>
<sequence length="100" mass="11407">MEKKVEVVCLFSDSGVPIMAKQQGSNLILEVFDGKEPFERQVHIRGNSKGLKALGEYLIAVSEVKDFHGHIDSEVYSPHFRSKNEFSLTVENQEKQKRRS</sequence>
<evidence type="ECO:0000313" key="2">
    <source>
        <dbReference type="Proteomes" id="UP000664417"/>
    </source>
</evidence>
<gene>
    <name evidence="1" type="ORF">J3U88_33700</name>
</gene>
<protein>
    <submittedName>
        <fullName evidence="1">Uncharacterized protein</fullName>
    </submittedName>
</protein>
<keyword evidence="2" id="KW-1185">Reference proteome</keyword>
<dbReference type="Pfam" id="PF15566">
    <property type="entry name" value="Imm32"/>
    <property type="match status" value="1"/>
</dbReference>
<dbReference type="RefSeq" id="WP_207863624.1">
    <property type="nucleotide sequence ID" value="NZ_JAFREP010000073.1"/>
</dbReference>
<evidence type="ECO:0000313" key="1">
    <source>
        <dbReference type="EMBL" id="MBO1323471.1"/>
    </source>
</evidence>
<dbReference type="AlphaFoldDB" id="A0A8J7QLN9"/>
<reference evidence="1" key="1">
    <citation type="submission" date="2021-03" db="EMBL/GenBank/DDBJ databases">
        <authorList>
            <person name="Wang G."/>
        </authorList>
    </citation>
    <scope>NUCLEOTIDE SEQUENCE</scope>
    <source>
        <strain evidence="1">KCTC 12899</strain>
    </source>
</reference>
<proteinExistence type="predicted"/>